<keyword evidence="6" id="KW-1185">Reference proteome</keyword>
<dbReference type="RefSeq" id="WP_328959914.1">
    <property type="nucleotide sequence ID" value="NZ_CP108090.1"/>
</dbReference>
<sequence length="548" mass="58570">MTDDPSRRRILRNTGVLTGAALLSGIPGGPAGTAHAAPSAGGSSPVVELPAGRLRGAVEGGLTVFKGVPYAAPPVGPLRWRPAQPHPGWAGTRDATAFGPSAPQLYREGGDPVLGNHGAPPFSEDCLTLNVWTPGADDAGRPVLVWIHGGGFISGSGSLPQYSGETFARDGDLVVVTLNYRLGPLGYLYFGEEGADGNFWFTDQLAALRWVRDNIAAFGGDPDRITLAGQSGGALSVAALAGARPTGRPLFRRAILQSPPLGLQIPTRAESLERSATYLDILGAKNVAELRALPWPQLIGATIEMFRRTGRWGYWSTPFLPVLDGVTLTRGPAESLLSGPGADIDLLIGWTKEEAAFAFALSEPYAAATKEQVLARARDTFGARAAEAYTAYEEARPGARPVDVLMDLIGDDLFRMPGIDLAERRAARGRPAWAYQFDLPTPAYGGQLGAAHCLELPFVFHNFDKWAQAPFLAGLNPRIRDGLAAAVHASWISFVRSGDPNHGPMPDWPRYERGSRTTMRLDSVTAAVDDLAGYWRRLRRPTANRAVS</sequence>
<gene>
    <name evidence="5" type="ORF">OG517_02280</name>
</gene>
<dbReference type="Gene3D" id="3.40.50.1820">
    <property type="entry name" value="alpha/beta hydrolase"/>
    <property type="match status" value="1"/>
</dbReference>
<proteinExistence type="inferred from homology"/>
<evidence type="ECO:0000256" key="3">
    <source>
        <dbReference type="RuleBase" id="RU361235"/>
    </source>
</evidence>
<dbReference type="SUPFAM" id="SSF53474">
    <property type="entry name" value="alpha/beta-Hydrolases"/>
    <property type="match status" value="1"/>
</dbReference>
<keyword evidence="2 3" id="KW-0378">Hydrolase</keyword>
<evidence type="ECO:0000313" key="6">
    <source>
        <dbReference type="Proteomes" id="UP001432039"/>
    </source>
</evidence>
<dbReference type="InterPro" id="IPR002018">
    <property type="entry name" value="CarbesteraseB"/>
</dbReference>
<dbReference type="Pfam" id="PF00135">
    <property type="entry name" value="COesterase"/>
    <property type="match status" value="1"/>
</dbReference>
<dbReference type="PROSITE" id="PS00122">
    <property type="entry name" value="CARBOXYLESTERASE_B_1"/>
    <property type="match status" value="1"/>
</dbReference>
<evidence type="ECO:0000259" key="4">
    <source>
        <dbReference type="Pfam" id="PF00135"/>
    </source>
</evidence>
<dbReference type="PANTHER" id="PTHR11559">
    <property type="entry name" value="CARBOXYLESTERASE"/>
    <property type="match status" value="1"/>
</dbReference>
<dbReference type="EC" id="3.1.1.-" evidence="3"/>
<dbReference type="InterPro" id="IPR006311">
    <property type="entry name" value="TAT_signal"/>
</dbReference>
<organism evidence="5 6">
    <name type="scientific">Streptomyces virginiae</name>
    <name type="common">Streptomyces cinnamonensis</name>
    <dbReference type="NCBI Taxonomy" id="1961"/>
    <lineage>
        <taxon>Bacteria</taxon>
        <taxon>Bacillati</taxon>
        <taxon>Actinomycetota</taxon>
        <taxon>Actinomycetes</taxon>
        <taxon>Kitasatosporales</taxon>
        <taxon>Streptomycetaceae</taxon>
        <taxon>Streptomyces</taxon>
    </lineage>
</organism>
<dbReference type="PROSITE" id="PS00941">
    <property type="entry name" value="CARBOXYLESTERASE_B_2"/>
    <property type="match status" value="1"/>
</dbReference>
<reference evidence="5" key="1">
    <citation type="submission" date="2022-10" db="EMBL/GenBank/DDBJ databases">
        <title>The complete genomes of actinobacterial strains from the NBC collection.</title>
        <authorList>
            <person name="Joergensen T.S."/>
            <person name="Alvarez Arevalo M."/>
            <person name="Sterndorff E.B."/>
            <person name="Faurdal D."/>
            <person name="Vuksanovic O."/>
            <person name="Mourched A.-S."/>
            <person name="Charusanti P."/>
            <person name="Shaw S."/>
            <person name="Blin K."/>
            <person name="Weber T."/>
        </authorList>
    </citation>
    <scope>NUCLEOTIDE SEQUENCE</scope>
    <source>
        <strain evidence="5">NBC_00248</strain>
    </source>
</reference>
<dbReference type="PROSITE" id="PS51318">
    <property type="entry name" value="TAT"/>
    <property type="match status" value="1"/>
</dbReference>
<evidence type="ECO:0000256" key="1">
    <source>
        <dbReference type="ARBA" id="ARBA00005964"/>
    </source>
</evidence>
<feature type="domain" description="Carboxylesterase type B" evidence="4">
    <location>
        <begin position="44"/>
        <end position="525"/>
    </location>
</feature>
<protein>
    <recommendedName>
        <fullName evidence="3">Carboxylic ester hydrolase</fullName>
        <ecNumber evidence="3">3.1.1.-</ecNumber>
    </recommendedName>
</protein>
<dbReference type="InterPro" id="IPR019826">
    <property type="entry name" value="Carboxylesterase_B_AS"/>
</dbReference>
<name>A0ABZ1T6X0_STRVG</name>
<dbReference type="EMBL" id="CP108090">
    <property type="protein sequence ID" value="WUQ10356.1"/>
    <property type="molecule type" value="Genomic_DNA"/>
</dbReference>
<dbReference type="Proteomes" id="UP001432039">
    <property type="component" value="Chromosome"/>
</dbReference>
<accession>A0ABZ1T6X0</accession>
<dbReference type="InterPro" id="IPR050309">
    <property type="entry name" value="Type-B_Carboxylest/Lipase"/>
</dbReference>
<comment type="similarity">
    <text evidence="1 3">Belongs to the type-B carboxylesterase/lipase family.</text>
</comment>
<evidence type="ECO:0000313" key="5">
    <source>
        <dbReference type="EMBL" id="WUQ10356.1"/>
    </source>
</evidence>
<evidence type="ECO:0000256" key="2">
    <source>
        <dbReference type="ARBA" id="ARBA00022801"/>
    </source>
</evidence>
<dbReference type="InterPro" id="IPR029058">
    <property type="entry name" value="AB_hydrolase_fold"/>
</dbReference>
<dbReference type="InterPro" id="IPR019819">
    <property type="entry name" value="Carboxylesterase_B_CS"/>
</dbReference>